<proteinExistence type="predicted"/>
<accession>A0A6A6RB41</accession>
<evidence type="ECO:0000313" key="2">
    <source>
        <dbReference type="EMBL" id="KAF2500963.1"/>
    </source>
</evidence>
<reference evidence="2" key="1">
    <citation type="journal article" date="2020" name="Stud. Mycol.">
        <title>101 Dothideomycetes genomes: a test case for predicting lifestyles and emergence of pathogens.</title>
        <authorList>
            <person name="Haridas S."/>
            <person name="Albert R."/>
            <person name="Binder M."/>
            <person name="Bloem J."/>
            <person name="Labutti K."/>
            <person name="Salamov A."/>
            <person name="Andreopoulos B."/>
            <person name="Baker S."/>
            <person name="Barry K."/>
            <person name="Bills G."/>
            <person name="Bluhm B."/>
            <person name="Cannon C."/>
            <person name="Castanera R."/>
            <person name="Culley D."/>
            <person name="Daum C."/>
            <person name="Ezra D."/>
            <person name="Gonzalez J."/>
            <person name="Henrissat B."/>
            <person name="Kuo A."/>
            <person name="Liang C."/>
            <person name="Lipzen A."/>
            <person name="Lutzoni F."/>
            <person name="Magnuson J."/>
            <person name="Mondo S."/>
            <person name="Nolan M."/>
            <person name="Ohm R."/>
            <person name="Pangilinan J."/>
            <person name="Park H.-J."/>
            <person name="Ramirez L."/>
            <person name="Alfaro M."/>
            <person name="Sun H."/>
            <person name="Tritt A."/>
            <person name="Yoshinaga Y."/>
            <person name="Zwiers L.-H."/>
            <person name="Turgeon B."/>
            <person name="Goodwin S."/>
            <person name="Spatafora J."/>
            <person name="Crous P."/>
            <person name="Grigoriev I."/>
        </authorList>
    </citation>
    <scope>NUCLEOTIDE SEQUENCE</scope>
    <source>
        <strain evidence="2">CBS 269.34</strain>
    </source>
</reference>
<name>A0A6A6RB41_9PEZI</name>
<dbReference type="Proteomes" id="UP000799750">
    <property type="component" value="Unassembled WGS sequence"/>
</dbReference>
<protein>
    <submittedName>
        <fullName evidence="2">Uncharacterized protein</fullName>
    </submittedName>
</protein>
<feature type="region of interest" description="Disordered" evidence="1">
    <location>
        <begin position="39"/>
        <end position="67"/>
    </location>
</feature>
<sequence>MLDSPRQNPGALPCIPASPPLGTPLVGLLQAPVDRPPRPWPAAVPCSRPAHLATTDSSIPDRDSYPGPDLAYTEMAMLQFYIMSANPPDSASPVRTRLTQHPPFP</sequence>
<evidence type="ECO:0000313" key="3">
    <source>
        <dbReference type="Proteomes" id="UP000799750"/>
    </source>
</evidence>
<evidence type="ECO:0000256" key="1">
    <source>
        <dbReference type="SAM" id="MobiDB-lite"/>
    </source>
</evidence>
<dbReference type="AlphaFoldDB" id="A0A6A6RB41"/>
<organism evidence="2 3">
    <name type="scientific">Lophium mytilinum</name>
    <dbReference type="NCBI Taxonomy" id="390894"/>
    <lineage>
        <taxon>Eukaryota</taxon>
        <taxon>Fungi</taxon>
        <taxon>Dikarya</taxon>
        <taxon>Ascomycota</taxon>
        <taxon>Pezizomycotina</taxon>
        <taxon>Dothideomycetes</taxon>
        <taxon>Pleosporomycetidae</taxon>
        <taxon>Mytilinidiales</taxon>
        <taxon>Mytilinidiaceae</taxon>
        <taxon>Lophium</taxon>
    </lineage>
</organism>
<gene>
    <name evidence="2" type="ORF">BU16DRAFT_186591</name>
</gene>
<dbReference type="EMBL" id="MU004182">
    <property type="protein sequence ID" value="KAF2500963.1"/>
    <property type="molecule type" value="Genomic_DNA"/>
</dbReference>
<keyword evidence="3" id="KW-1185">Reference proteome</keyword>